<dbReference type="PATRIC" id="fig|931276.5.peg.4505"/>
<keyword evidence="4" id="KW-1185">Reference proteome</keyword>
<dbReference type="SMART" id="SM00065">
    <property type="entry name" value="GAF"/>
    <property type="match status" value="1"/>
</dbReference>
<proteinExistence type="predicted"/>
<dbReference type="InterPro" id="IPR029787">
    <property type="entry name" value="Nucleotide_cyclase"/>
</dbReference>
<dbReference type="InterPro" id="IPR011990">
    <property type="entry name" value="TPR-like_helical_dom_sf"/>
</dbReference>
<dbReference type="InterPro" id="IPR043128">
    <property type="entry name" value="Rev_trsase/Diguanyl_cyclase"/>
</dbReference>
<dbReference type="AlphaFoldDB" id="M1N448"/>
<dbReference type="Pfam" id="PF00990">
    <property type="entry name" value="GGDEF"/>
    <property type="match status" value="1"/>
</dbReference>
<feature type="repeat" description="TPR" evidence="1">
    <location>
        <begin position="299"/>
        <end position="332"/>
    </location>
</feature>
<dbReference type="SUPFAM" id="SSF48452">
    <property type="entry name" value="TPR-like"/>
    <property type="match status" value="2"/>
</dbReference>
<evidence type="ECO:0000259" key="2">
    <source>
        <dbReference type="PROSITE" id="PS50887"/>
    </source>
</evidence>
<dbReference type="EMBL" id="CP004121">
    <property type="protein sequence ID" value="AGF58222.1"/>
    <property type="molecule type" value="Genomic_DNA"/>
</dbReference>
<dbReference type="Pfam" id="PF13181">
    <property type="entry name" value="TPR_8"/>
    <property type="match status" value="1"/>
</dbReference>
<sequence length="705" mass="81733">MYKYMEFYEHIEKLKKDENYIQYFRNYAIKNMMSDFKYVKEVLEYILELTRKWKYKFAEHWCLTYIGWCENCANDFLKASTTHLIANDFFEKEQCVEGIIVSCNALLSDYLNLGELELAIRNGMRGIELATEEEDEKNLVSLLLNTAETYVESENYDEALDLVERLKNDNYNLAPESEVVILSVLSKCALYNGDYNEAYEYCNTALTIMNGINYIIDREEFMGTRALINYRVGNIEEAIKEFEEIIKITTENNDSFYKIKTAIRWAKCYFNLKQYELAKEKLFIAINDENLASYIKFRVQAYEMLKNIYSNMGDFEKAYKAFEKYDEYKKEANTNHSNLCLSILRYKSAAKEAKTYKSLYKKMDLISTVGRKITASLGMKQLVRLIYNEIGKVVAADVVGVGLYNKEKNRLVYETFIEKGEEVEYKELSLDNKASLGVYSFLTKKEVVINDIVNEYWKYVDILPLDIERIDKYPASIIYLPILLEDKPIAVLTVQSNAKNVYASSDIFALRILASYIAIAIENGKLFDEVNYFANNDMLTKILNRNKIIRQGEELVRNRSKTNSKLSIIMMDVDYFKKINDTYGHYVGDIVLKGIAKISKKQIKDIGFVGRYGGEEFLILLPKLDLENAKKIAELIRETVEKSEYEIKDGIYGKVTVSLGVYEFSESDQLLIDGLKKADMALYKAKDMGRNISVSFDECKESDGN</sequence>
<dbReference type="PROSITE" id="PS50005">
    <property type="entry name" value="TPR"/>
    <property type="match status" value="1"/>
</dbReference>
<name>M1N448_9CLOT</name>
<protein>
    <submittedName>
        <fullName evidence="3">Diguanylate cyclase</fullName>
        <ecNumber evidence="3">2.7.7.65</ecNumber>
    </submittedName>
</protein>
<reference evidence="3 4" key="1">
    <citation type="submission" date="2013-02" db="EMBL/GenBank/DDBJ databases">
        <title>Genome sequence of Clostridium saccharoperbutylacetonicum N1-4(HMT).</title>
        <authorList>
            <person name="Poehlein A."/>
            <person name="Daniel R."/>
        </authorList>
    </citation>
    <scope>NUCLEOTIDE SEQUENCE [LARGE SCALE GENOMIC DNA]</scope>
    <source>
        <strain evidence="4">N1-4(HMT)</strain>
    </source>
</reference>
<dbReference type="SUPFAM" id="SSF55073">
    <property type="entry name" value="Nucleotide cyclase"/>
    <property type="match status" value="1"/>
</dbReference>
<dbReference type="EC" id="2.7.7.65" evidence="3"/>
<organism evidence="3 4">
    <name type="scientific">Clostridium saccharoperbutylacetonicum N1-4(HMT)</name>
    <dbReference type="NCBI Taxonomy" id="931276"/>
    <lineage>
        <taxon>Bacteria</taxon>
        <taxon>Bacillati</taxon>
        <taxon>Bacillota</taxon>
        <taxon>Clostridia</taxon>
        <taxon>Eubacteriales</taxon>
        <taxon>Clostridiaceae</taxon>
        <taxon>Clostridium</taxon>
    </lineage>
</organism>
<dbReference type="GO" id="GO:0052621">
    <property type="term" value="F:diguanylate cyclase activity"/>
    <property type="evidence" value="ECO:0007669"/>
    <property type="project" value="UniProtKB-EC"/>
</dbReference>
<dbReference type="KEGG" id="csr:Cspa_c44690"/>
<dbReference type="InterPro" id="IPR003018">
    <property type="entry name" value="GAF"/>
</dbReference>
<dbReference type="HOGENOM" id="CLU_022176_0_1_9"/>
<evidence type="ECO:0000313" key="4">
    <source>
        <dbReference type="Proteomes" id="UP000011728"/>
    </source>
</evidence>
<dbReference type="SMART" id="SM00267">
    <property type="entry name" value="GGDEF"/>
    <property type="match status" value="1"/>
</dbReference>
<dbReference type="Gene3D" id="1.25.40.10">
    <property type="entry name" value="Tetratricopeptide repeat domain"/>
    <property type="match status" value="2"/>
</dbReference>
<evidence type="ECO:0000256" key="1">
    <source>
        <dbReference type="PROSITE-ProRule" id="PRU00339"/>
    </source>
</evidence>
<feature type="domain" description="GGDEF" evidence="2">
    <location>
        <begin position="564"/>
        <end position="698"/>
    </location>
</feature>
<dbReference type="Gene3D" id="3.30.70.270">
    <property type="match status" value="1"/>
</dbReference>
<dbReference type="PANTHER" id="PTHR45138">
    <property type="entry name" value="REGULATORY COMPONENTS OF SENSORY TRANSDUCTION SYSTEM"/>
    <property type="match status" value="1"/>
</dbReference>
<dbReference type="Gene3D" id="3.30.450.40">
    <property type="match status" value="1"/>
</dbReference>
<accession>M1N448</accession>
<evidence type="ECO:0000313" key="3">
    <source>
        <dbReference type="EMBL" id="AGF58222.1"/>
    </source>
</evidence>
<dbReference type="RefSeq" id="WP_015394533.1">
    <property type="nucleotide sequence ID" value="NC_020291.1"/>
</dbReference>
<gene>
    <name evidence="3" type="ORF">Cspa_c44690</name>
</gene>
<dbReference type="PROSITE" id="PS50887">
    <property type="entry name" value="GGDEF"/>
    <property type="match status" value="1"/>
</dbReference>
<dbReference type="InterPro" id="IPR019734">
    <property type="entry name" value="TPR_rpt"/>
</dbReference>
<dbReference type="InterPro" id="IPR029016">
    <property type="entry name" value="GAF-like_dom_sf"/>
</dbReference>
<dbReference type="InterPro" id="IPR000160">
    <property type="entry name" value="GGDEF_dom"/>
</dbReference>
<dbReference type="InterPro" id="IPR050469">
    <property type="entry name" value="Diguanylate_Cyclase"/>
</dbReference>
<dbReference type="PANTHER" id="PTHR45138:SF9">
    <property type="entry name" value="DIGUANYLATE CYCLASE DGCM-RELATED"/>
    <property type="match status" value="1"/>
</dbReference>
<dbReference type="Proteomes" id="UP000011728">
    <property type="component" value="Chromosome"/>
</dbReference>
<keyword evidence="3" id="KW-0808">Transferase</keyword>
<dbReference type="SUPFAM" id="SSF55781">
    <property type="entry name" value="GAF domain-like"/>
    <property type="match status" value="1"/>
</dbReference>
<dbReference type="CDD" id="cd01949">
    <property type="entry name" value="GGDEF"/>
    <property type="match status" value="1"/>
</dbReference>
<keyword evidence="1" id="KW-0802">TPR repeat</keyword>
<dbReference type="eggNOG" id="COG3706">
    <property type="taxonomic scope" value="Bacteria"/>
</dbReference>
<dbReference type="NCBIfam" id="TIGR00254">
    <property type="entry name" value="GGDEF"/>
    <property type="match status" value="1"/>
</dbReference>
<dbReference type="STRING" id="36745.CLSAP_42310"/>
<dbReference type="OrthoDB" id="9805474at2"/>
<keyword evidence="3" id="KW-0548">Nucleotidyltransferase</keyword>
<dbReference type="Pfam" id="PF13185">
    <property type="entry name" value="GAF_2"/>
    <property type="match status" value="1"/>
</dbReference>
<dbReference type="FunFam" id="3.30.70.270:FF:000001">
    <property type="entry name" value="Diguanylate cyclase domain protein"/>
    <property type="match status" value="1"/>
</dbReference>